<dbReference type="RefSeq" id="WP_092012522.1">
    <property type="nucleotide sequence ID" value="NZ_FOXH01000002.1"/>
</dbReference>
<accession>A0A1I5NYB6</accession>
<gene>
    <name evidence="8" type="ORF">SAMN04515674_102169</name>
</gene>
<dbReference type="EC" id="2.10.1.1" evidence="6"/>
<dbReference type="Gene3D" id="3.90.105.10">
    <property type="entry name" value="Molybdopterin biosynthesis moea protein, domain 2"/>
    <property type="match status" value="1"/>
</dbReference>
<organism evidence="8 9">
    <name type="scientific">Pseudarcicella hirudinis</name>
    <dbReference type="NCBI Taxonomy" id="1079859"/>
    <lineage>
        <taxon>Bacteria</taxon>
        <taxon>Pseudomonadati</taxon>
        <taxon>Bacteroidota</taxon>
        <taxon>Cytophagia</taxon>
        <taxon>Cytophagales</taxon>
        <taxon>Flectobacillaceae</taxon>
        <taxon>Pseudarcicella</taxon>
    </lineage>
</organism>
<feature type="domain" description="MoaB/Mog" evidence="7">
    <location>
        <begin position="182"/>
        <end position="320"/>
    </location>
</feature>
<dbReference type="InterPro" id="IPR005111">
    <property type="entry name" value="MoeA_C_domain_IV"/>
</dbReference>
<comment type="similarity">
    <text evidence="3 6">Belongs to the MoeA family.</text>
</comment>
<dbReference type="GO" id="GO:0046872">
    <property type="term" value="F:metal ion binding"/>
    <property type="evidence" value="ECO:0007669"/>
    <property type="project" value="UniProtKB-UniRule"/>
</dbReference>
<dbReference type="CDD" id="cd00887">
    <property type="entry name" value="MoeA"/>
    <property type="match status" value="1"/>
</dbReference>
<evidence type="ECO:0000256" key="1">
    <source>
        <dbReference type="ARBA" id="ARBA00002901"/>
    </source>
</evidence>
<evidence type="ECO:0000313" key="9">
    <source>
        <dbReference type="Proteomes" id="UP000199306"/>
    </source>
</evidence>
<dbReference type="InterPro" id="IPR036688">
    <property type="entry name" value="MoeA_C_domain_IV_sf"/>
</dbReference>
<dbReference type="GO" id="GO:0061599">
    <property type="term" value="F:molybdopterin molybdotransferase activity"/>
    <property type="evidence" value="ECO:0007669"/>
    <property type="project" value="UniProtKB-UniRule"/>
</dbReference>
<dbReference type="UniPathway" id="UPA00344"/>
<name>A0A1I5NYB6_9BACT</name>
<proteinExistence type="inferred from homology"/>
<dbReference type="InterPro" id="IPR036135">
    <property type="entry name" value="MoeA_linker/N_sf"/>
</dbReference>
<dbReference type="GO" id="GO:0006777">
    <property type="term" value="P:Mo-molybdopterin cofactor biosynthetic process"/>
    <property type="evidence" value="ECO:0007669"/>
    <property type="project" value="UniProtKB-UniRule"/>
</dbReference>
<sequence length="401" mass="44160">MISVEEALRIVLENQLPDQIIEVPLLEANGKVLAENIFADRDFPPFNRVAMDGIAINMSFLSVISEGDKLLIENIQFAGEPQKTMSGNGNCMEVMTGAILPENTDTVIRYEDLDFTEIEGRKYAIVNIPLSEPGQNVHHQGIDKSAQSLLIQQGTKISPAEIAIMATVGKDYCKVKAAPAVAVISTGDELVDIHENPENHQIRRSNSYMLAAALSESGIKARLYHLNDDPEKLENRLRIILAANDVLILSGGVSAGKKDFVPQIMENLGVKKLFHKVSQKPGKPFWFGKSEYGKIVFALPGNPGSTFLCFYKYVKPFFSGLKQETLKKAVLSDKIFFRQELTLFVPVTTRCNEEAALIATPLKNSGSGDLAVLLSCDGFLELPASEAIFEEGKSFSYINFK</sequence>
<keyword evidence="6" id="KW-0460">Magnesium</keyword>
<evidence type="ECO:0000256" key="2">
    <source>
        <dbReference type="ARBA" id="ARBA00005046"/>
    </source>
</evidence>
<comment type="function">
    <text evidence="1 6">Catalyzes the insertion of molybdate into adenylated molybdopterin with the concomitant release of AMP.</text>
</comment>
<dbReference type="InterPro" id="IPR036425">
    <property type="entry name" value="MoaB/Mog-like_dom_sf"/>
</dbReference>
<dbReference type="PANTHER" id="PTHR10192">
    <property type="entry name" value="MOLYBDOPTERIN BIOSYNTHESIS PROTEIN"/>
    <property type="match status" value="1"/>
</dbReference>
<protein>
    <recommendedName>
        <fullName evidence="6">Molybdopterin molybdenumtransferase</fullName>
        <ecNumber evidence="6">2.10.1.1</ecNumber>
    </recommendedName>
</protein>
<dbReference type="Pfam" id="PF00994">
    <property type="entry name" value="MoCF_biosynth"/>
    <property type="match status" value="1"/>
</dbReference>
<keyword evidence="4 6" id="KW-0501">Molybdenum cofactor biosynthesis</keyword>
<evidence type="ECO:0000259" key="7">
    <source>
        <dbReference type="SMART" id="SM00852"/>
    </source>
</evidence>
<dbReference type="InterPro" id="IPR001453">
    <property type="entry name" value="MoaB/Mog_dom"/>
</dbReference>
<dbReference type="Gene3D" id="3.40.980.10">
    <property type="entry name" value="MoaB/Mog-like domain"/>
    <property type="match status" value="1"/>
</dbReference>
<comment type="cofactor">
    <cofactor evidence="6">
        <name>Mg(2+)</name>
        <dbReference type="ChEBI" id="CHEBI:18420"/>
    </cofactor>
</comment>
<dbReference type="EMBL" id="FOXH01000002">
    <property type="protein sequence ID" value="SFP26610.1"/>
    <property type="molecule type" value="Genomic_DNA"/>
</dbReference>
<dbReference type="InterPro" id="IPR005110">
    <property type="entry name" value="MoeA_linker/N"/>
</dbReference>
<dbReference type="Pfam" id="PF03454">
    <property type="entry name" value="MoeA_C"/>
    <property type="match status" value="1"/>
</dbReference>
<dbReference type="STRING" id="1079859.SAMN04515674_102169"/>
<dbReference type="SUPFAM" id="SSF63882">
    <property type="entry name" value="MoeA N-terminal region -like"/>
    <property type="match status" value="1"/>
</dbReference>
<evidence type="ECO:0000256" key="3">
    <source>
        <dbReference type="ARBA" id="ARBA00010763"/>
    </source>
</evidence>
<dbReference type="Gene3D" id="2.170.190.11">
    <property type="entry name" value="Molybdopterin biosynthesis moea protein, domain 3"/>
    <property type="match status" value="1"/>
</dbReference>
<dbReference type="AlphaFoldDB" id="A0A1I5NYB6"/>
<dbReference type="NCBIfam" id="TIGR00177">
    <property type="entry name" value="molyb_syn"/>
    <property type="match status" value="1"/>
</dbReference>
<dbReference type="InterPro" id="IPR038987">
    <property type="entry name" value="MoeA-like"/>
</dbReference>
<dbReference type="Gene3D" id="2.40.340.10">
    <property type="entry name" value="MoeA, C-terminal, domain IV"/>
    <property type="match status" value="1"/>
</dbReference>
<comment type="pathway">
    <text evidence="2 6">Cofactor biosynthesis; molybdopterin biosynthesis.</text>
</comment>
<dbReference type="SMART" id="SM00852">
    <property type="entry name" value="MoCF_biosynth"/>
    <property type="match status" value="1"/>
</dbReference>
<dbReference type="OrthoDB" id="9804758at2"/>
<evidence type="ECO:0000256" key="6">
    <source>
        <dbReference type="RuleBase" id="RU365090"/>
    </source>
</evidence>
<keyword evidence="9" id="KW-1185">Reference proteome</keyword>
<dbReference type="PANTHER" id="PTHR10192:SF5">
    <property type="entry name" value="GEPHYRIN"/>
    <property type="match status" value="1"/>
</dbReference>
<evidence type="ECO:0000256" key="5">
    <source>
        <dbReference type="ARBA" id="ARBA00047317"/>
    </source>
</evidence>
<dbReference type="SUPFAM" id="SSF63867">
    <property type="entry name" value="MoeA C-terminal domain-like"/>
    <property type="match status" value="1"/>
</dbReference>
<dbReference type="Proteomes" id="UP000199306">
    <property type="component" value="Unassembled WGS sequence"/>
</dbReference>
<evidence type="ECO:0000256" key="4">
    <source>
        <dbReference type="ARBA" id="ARBA00023150"/>
    </source>
</evidence>
<keyword evidence="6" id="KW-0500">Molybdenum</keyword>
<keyword evidence="6" id="KW-0808">Transferase</keyword>
<dbReference type="Pfam" id="PF03453">
    <property type="entry name" value="MoeA_N"/>
    <property type="match status" value="1"/>
</dbReference>
<comment type="catalytic activity">
    <reaction evidence="5">
        <text>adenylyl-molybdopterin + molybdate = Mo-molybdopterin + AMP + H(+)</text>
        <dbReference type="Rhea" id="RHEA:35047"/>
        <dbReference type="ChEBI" id="CHEBI:15378"/>
        <dbReference type="ChEBI" id="CHEBI:36264"/>
        <dbReference type="ChEBI" id="CHEBI:62727"/>
        <dbReference type="ChEBI" id="CHEBI:71302"/>
        <dbReference type="ChEBI" id="CHEBI:456215"/>
        <dbReference type="EC" id="2.10.1.1"/>
    </reaction>
</comment>
<reference evidence="8 9" key="1">
    <citation type="submission" date="2016-10" db="EMBL/GenBank/DDBJ databases">
        <authorList>
            <person name="de Groot N.N."/>
        </authorList>
    </citation>
    <scope>NUCLEOTIDE SEQUENCE [LARGE SCALE GENOMIC DNA]</scope>
    <source>
        <strain evidence="9">E92,LMG 26720,CCM 7988</strain>
    </source>
</reference>
<keyword evidence="6" id="KW-0479">Metal-binding</keyword>
<evidence type="ECO:0000313" key="8">
    <source>
        <dbReference type="EMBL" id="SFP26610.1"/>
    </source>
</evidence>
<dbReference type="GO" id="GO:0005829">
    <property type="term" value="C:cytosol"/>
    <property type="evidence" value="ECO:0007669"/>
    <property type="project" value="TreeGrafter"/>
</dbReference>
<dbReference type="SUPFAM" id="SSF53218">
    <property type="entry name" value="Molybdenum cofactor biosynthesis proteins"/>
    <property type="match status" value="1"/>
</dbReference>